<proteinExistence type="inferred from homology"/>
<evidence type="ECO:0000256" key="4">
    <source>
        <dbReference type="ARBA" id="ARBA00004173"/>
    </source>
</evidence>
<keyword evidence="9" id="KW-0520">NAD</keyword>
<reference evidence="12 13" key="1">
    <citation type="journal article" date="2012" name="Science">
        <title>The Paleozoic origin of enzymatic lignin decomposition reconstructed from 31 fungal genomes.</title>
        <authorList>
            <person name="Floudas D."/>
            <person name="Binder M."/>
            <person name="Riley R."/>
            <person name="Barry K."/>
            <person name="Blanchette R.A."/>
            <person name="Henrissat B."/>
            <person name="Martinez A.T."/>
            <person name="Otillar R."/>
            <person name="Spatafora J.W."/>
            <person name="Yadav J.S."/>
            <person name="Aerts A."/>
            <person name="Benoit I."/>
            <person name="Boyd A."/>
            <person name="Carlson A."/>
            <person name="Copeland A."/>
            <person name="Coutinho P.M."/>
            <person name="de Vries R.P."/>
            <person name="Ferreira P."/>
            <person name="Findley K."/>
            <person name="Foster B."/>
            <person name="Gaskell J."/>
            <person name="Glotzer D."/>
            <person name="Gorecki P."/>
            <person name="Heitman J."/>
            <person name="Hesse C."/>
            <person name="Hori C."/>
            <person name="Igarashi K."/>
            <person name="Jurgens J.A."/>
            <person name="Kallen N."/>
            <person name="Kersten P."/>
            <person name="Kohler A."/>
            <person name="Kuees U."/>
            <person name="Kumar T.K.A."/>
            <person name="Kuo A."/>
            <person name="LaButti K."/>
            <person name="Larrondo L.F."/>
            <person name="Lindquist E."/>
            <person name="Ling A."/>
            <person name="Lombard V."/>
            <person name="Lucas S."/>
            <person name="Lundell T."/>
            <person name="Martin R."/>
            <person name="McLaughlin D.J."/>
            <person name="Morgenstern I."/>
            <person name="Morin E."/>
            <person name="Murat C."/>
            <person name="Nagy L.G."/>
            <person name="Nolan M."/>
            <person name="Ohm R.A."/>
            <person name="Patyshakuliyeva A."/>
            <person name="Rokas A."/>
            <person name="Ruiz-Duenas F.J."/>
            <person name="Sabat G."/>
            <person name="Salamov A."/>
            <person name="Samejima M."/>
            <person name="Schmutz J."/>
            <person name="Slot J.C."/>
            <person name="St John F."/>
            <person name="Stenlid J."/>
            <person name="Sun H."/>
            <person name="Sun S."/>
            <person name="Syed K."/>
            <person name="Tsang A."/>
            <person name="Wiebenga A."/>
            <person name="Young D."/>
            <person name="Pisabarro A."/>
            <person name="Eastwood D.C."/>
            <person name="Martin F."/>
            <person name="Cullen D."/>
            <person name="Grigoriev I.V."/>
            <person name="Hibbett D.S."/>
        </authorList>
    </citation>
    <scope>NUCLEOTIDE SEQUENCE [LARGE SCALE GENOMIC DNA]</scope>
    <source>
        <strain evidence="12 13">MD-104</strain>
    </source>
</reference>
<dbReference type="Pfam" id="PF01916">
    <property type="entry name" value="DS"/>
    <property type="match status" value="1"/>
</dbReference>
<dbReference type="PANTHER" id="PTHR11703:SF0">
    <property type="entry name" value="DEOXYHYPUSINE SYNTHASE"/>
    <property type="match status" value="1"/>
</dbReference>
<evidence type="ECO:0000256" key="5">
    <source>
        <dbReference type="ARBA" id="ARBA00005041"/>
    </source>
</evidence>
<dbReference type="OMA" id="HSIINAN"/>
<dbReference type="Proteomes" id="UP000218811">
    <property type="component" value="Unassembled WGS sequence"/>
</dbReference>
<evidence type="ECO:0000256" key="11">
    <source>
        <dbReference type="ARBA" id="ARBA00023256"/>
    </source>
</evidence>
<evidence type="ECO:0000256" key="6">
    <source>
        <dbReference type="ARBA" id="ARBA00009892"/>
    </source>
</evidence>
<evidence type="ECO:0000313" key="13">
    <source>
        <dbReference type="Proteomes" id="UP000218811"/>
    </source>
</evidence>
<dbReference type="PANTHER" id="PTHR11703">
    <property type="entry name" value="DEOXYHYPUSINE SYNTHASE"/>
    <property type="match status" value="1"/>
</dbReference>
<accession>A0A2H3JJ02</accession>
<keyword evidence="11" id="KW-0386">Hypusine biosynthesis</keyword>
<dbReference type="InterPro" id="IPR029035">
    <property type="entry name" value="DHS-like_NAD/FAD-binding_dom"/>
</dbReference>
<dbReference type="FunFam" id="3.40.910.10:FF:000001">
    <property type="entry name" value="Probable deoxyhypusine synthase"/>
    <property type="match status" value="1"/>
</dbReference>
<keyword evidence="8" id="KW-0808">Transferase</keyword>
<comment type="pathway">
    <text evidence="5">Protein modification; eIF5A hypusination.</text>
</comment>
<dbReference type="EC" id="2.5.1.46" evidence="7"/>
<protein>
    <recommendedName>
        <fullName evidence="7">deoxyhypusine synthase</fullName>
        <ecNumber evidence="7">2.5.1.46</ecNumber>
    </recommendedName>
</protein>
<dbReference type="InterPro" id="IPR036982">
    <property type="entry name" value="Deoxyhypusine_synthase_sf"/>
</dbReference>
<dbReference type="SUPFAM" id="SSF52467">
    <property type="entry name" value="DHS-like NAD/FAD-binding domain"/>
    <property type="match status" value="1"/>
</dbReference>
<dbReference type="OrthoDB" id="294378at2759"/>
<evidence type="ECO:0000256" key="10">
    <source>
        <dbReference type="ARBA" id="ARBA00023128"/>
    </source>
</evidence>
<dbReference type="InterPro" id="IPR002773">
    <property type="entry name" value="Deoxyhypusine_synthase"/>
</dbReference>
<evidence type="ECO:0000256" key="8">
    <source>
        <dbReference type="ARBA" id="ARBA00022679"/>
    </source>
</evidence>
<comment type="cofactor">
    <cofactor evidence="2">
        <name>NAD(+)</name>
        <dbReference type="ChEBI" id="CHEBI:57540"/>
    </cofactor>
</comment>
<dbReference type="EMBL" id="KB468113">
    <property type="protein sequence ID" value="PCH41515.1"/>
    <property type="molecule type" value="Genomic_DNA"/>
</dbReference>
<dbReference type="STRING" id="742152.A0A2H3JJ02"/>
<dbReference type="AlphaFoldDB" id="A0A2H3JJ02"/>
<evidence type="ECO:0000256" key="9">
    <source>
        <dbReference type="ARBA" id="ARBA00023027"/>
    </source>
</evidence>
<evidence type="ECO:0000256" key="7">
    <source>
        <dbReference type="ARBA" id="ARBA00012683"/>
    </source>
</evidence>
<sequence length="360" mass="39836">MANLPPGDASAAVLKPSEPVPEAAVSVEGPNFDKPISLQQLLESYQRIGFQASSLAKAIDIVNKMRKWRLSDEPIEEDESEELRDSEVRANIRCDVFLGYTSNLISSGLREVILHLVKHKHVRALVTTAGGIEEDFIKCLGKTYLADFNLDGADLRRRGMNRIGNLIVPNDNYCKFEDWLTPILDTMLAEQKETGEVWTPSSFIRRLGKEINNEESVYYWAYKNDIPVFCPALTDGSLGDMLYFHSFRSPGLIVDIVRDIRSLNELARQSKKAGMIILGGGVCKHQIANAMLIRNGADYSVYINTGQEFDGSDSGARPDEAVSWGKIRAGAESVKVFADATLVFPMLVAATFAQDVAQSL</sequence>
<keyword evidence="13" id="KW-1185">Reference proteome</keyword>
<evidence type="ECO:0000256" key="2">
    <source>
        <dbReference type="ARBA" id="ARBA00001911"/>
    </source>
</evidence>
<comment type="catalytic activity">
    <reaction evidence="1">
        <text>[eIF5A protein]-L-lysine + spermidine = [eIF5A protein]-deoxyhypusine + propane-1,3-diamine</text>
        <dbReference type="Rhea" id="RHEA:33299"/>
        <dbReference type="Rhea" id="RHEA-COMP:10143"/>
        <dbReference type="Rhea" id="RHEA-COMP:10144"/>
        <dbReference type="ChEBI" id="CHEBI:29969"/>
        <dbReference type="ChEBI" id="CHEBI:57484"/>
        <dbReference type="ChEBI" id="CHEBI:57834"/>
        <dbReference type="ChEBI" id="CHEBI:82657"/>
        <dbReference type="EC" id="2.5.1.46"/>
    </reaction>
</comment>
<evidence type="ECO:0000256" key="3">
    <source>
        <dbReference type="ARBA" id="ARBA00002823"/>
    </source>
</evidence>
<comment type="similarity">
    <text evidence="6">Belongs to the deoxyhypusine synthase family.</text>
</comment>
<dbReference type="Gene3D" id="3.40.910.10">
    <property type="entry name" value="Deoxyhypusine synthase"/>
    <property type="match status" value="1"/>
</dbReference>
<comment type="function">
    <text evidence="3">Catalyzes the NAD-dependent oxidative cleavage of spermidine and the subsequent transfer of the butylamine moiety of spermidine to the epsilon-amino group of a specific lysine residue of the eIF-5A precursor protein to form the intermediate deoxyhypusine residue.</text>
</comment>
<comment type="subcellular location">
    <subcellularLocation>
        <location evidence="4">Mitochondrion</location>
    </subcellularLocation>
</comment>
<dbReference type="GO" id="GO:0005739">
    <property type="term" value="C:mitochondrion"/>
    <property type="evidence" value="ECO:0007669"/>
    <property type="project" value="UniProtKB-SubCell"/>
</dbReference>
<name>A0A2H3JJ02_WOLCO</name>
<organism evidence="12 13">
    <name type="scientific">Wolfiporia cocos (strain MD-104)</name>
    <name type="common">Brown rot fungus</name>
    <dbReference type="NCBI Taxonomy" id="742152"/>
    <lineage>
        <taxon>Eukaryota</taxon>
        <taxon>Fungi</taxon>
        <taxon>Dikarya</taxon>
        <taxon>Basidiomycota</taxon>
        <taxon>Agaricomycotina</taxon>
        <taxon>Agaricomycetes</taxon>
        <taxon>Polyporales</taxon>
        <taxon>Phaeolaceae</taxon>
        <taxon>Wolfiporia</taxon>
    </lineage>
</organism>
<evidence type="ECO:0000313" key="12">
    <source>
        <dbReference type="EMBL" id="PCH41515.1"/>
    </source>
</evidence>
<evidence type="ECO:0000256" key="1">
    <source>
        <dbReference type="ARBA" id="ARBA00000952"/>
    </source>
</evidence>
<dbReference type="GO" id="GO:0034038">
    <property type="term" value="F:deoxyhypusine synthase activity"/>
    <property type="evidence" value="ECO:0007669"/>
    <property type="project" value="UniProtKB-EC"/>
</dbReference>
<gene>
    <name evidence="12" type="ORF">WOLCODRAFT_131973</name>
</gene>
<dbReference type="NCBIfam" id="TIGR00321">
    <property type="entry name" value="dhys"/>
    <property type="match status" value="1"/>
</dbReference>
<keyword evidence="10" id="KW-0496">Mitochondrion</keyword>